<dbReference type="EMBL" id="JABXBU010000003">
    <property type="protein sequence ID" value="KAF8792843.1"/>
    <property type="molecule type" value="Genomic_DNA"/>
</dbReference>
<dbReference type="Proteomes" id="UP000807504">
    <property type="component" value="Unassembled WGS sequence"/>
</dbReference>
<proteinExistence type="predicted"/>
<dbReference type="AlphaFoldDB" id="A0A8T0FVS0"/>
<organism evidence="1 2">
    <name type="scientific">Argiope bruennichi</name>
    <name type="common">Wasp spider</name>
    <name type="synonym">Aranea bruennichi</name>
    <dbReference type="NCBI Taxonomy" id="94029"/>
    <lineage>
        <taxon>Eukaryota</taxon>
        <taxon>Metazoa</taxon>
        <taxon>Ecdysozoa</taxon>
        <taxon>Arthropoda</taxon>
        <taxon>Chelicerata</taxon>
        <taxon>Arachnida</taxon>
        <taxon>Araneae</taxon>
        <taxon>Araneomorphae</taxon>
        <taxon>Entelegynae</taxon>
        <taxon>Araneoidea</taxon>
        <taxon>Araneidae</taxon>
        <taxon>Argiope</taxon>
    </lineage>
</organism>
<name>A0A8T0FVS0_ARGBR</name>
<keyword evidence="2" id="KW-1185">Reference proteome</keyword>
<gene>
    <name evidence="1" type="ORF">HNY73_004392</name>
</gene>
<evidence type="ECO:0000313" key="1">
    <source>
        <dbReference type="EMBL" id="KAF8792843.1"/>
    </source>
</evidence>
<protein>
    <submittedName>
        <fullName evidence="1">Uncharacterized protein</fullName>
    </submittedName>
</protein>
<sequence>MSSLLIEYSHNKWMTFTSLSDCFHLPNRDAKIADNRMAVSVDKETGLRMQMPLGLTLVFISSSCFRLLNRCEELIFSLNEVI</sequence>
<reference evidence="1" key="2">
    <citation type="submission" date="2020-06" db="EMBL/GenBank/DDBJ databases">
        <authorList>
            <person name="Sheffer M."/>
        </authorList>
    </citation>
    <scope>NUCLEOTIDE SEQUENCE</scope>
</reference>
<evidence type="ECO:0000313" key="2">
    <source>
        <dbReference type="Proteomes" id="UP000807504"/>
    </source>
</evidence>
<reference evidence="1" key="1">
    <citation type="journal article" date="2020" name="bioRxiv">
        <title>Chromosome-level reference genome of the European wasp spider Argiope bruennichi: a resource for studies on range expansion and evolutionary adaptation.</title>
        <authorList>
            <person name="Sheffer M.M."/>
            <person name="Hoppe A."/>
            <person name="Krehenwinkel H."/>
            <person name="Uhl G."/>
            <person name="Kuss A.W."/>
            <person name="Jensen L."/>
            <person name="Jensen C."/>
            <person name="Gillespie R.G."/>
            <person name="Hoff K.J."/>
            <person name="Prost S."/>
        </authorList>
    </citation>
    <scope>NUCLEOTIDE SEQUENCE</scope>
</reference>
<comment type="caution">
    <text evidence="1">The sequence shown here is derived from an EMBL/GenBank/DDBJ whole genome shotgun (WGS) entry which is preliminary data.</text>
</comment>
<accession>A0A8T0FVS0</accession>